<sequence length="209" mass="23763">MNWNYSDVFIICISYYLRARFQQLNNKINDAKGKYVGAWFWRRARSEYTRLVELVHRVDDVISPVVFVSFASNLFFICFQLYYSIAIFFGYERETYLVFSVTLLLLRSVAVSLIAAGVHTATLEPAAALYSVPSPVFCIEVQRFIDQVHGSIVALTGLRLFNVTRGLFLSVAGTVVTYELVLFQFSAAADRHHGDPGDDNSTFFVPHMD</sequence>
<dbReference type="InterPro" id="IPR009318">
    <property type="entry name" value="Gustatory_rcpt"/>
</dbReference>
<evidence type="ECO:0000313" key="9">
    <source>
        <dbReference type="EMBL" id="CAG9111001.1"/>
    </source>
</evidence>
<evidence type="ECO:0000256" key="1">
    <source>
        <dbReference type="ARBA" id="ARBA00004651"/>
    </source>
</evidence>
<dbReference type="Pfam" id="PF06151">
    <property type="entry name" value="Trehalose_recp"/>
    <property type="match status" value="1"/>
</dbReference>
<keyword evidence="10" id="KW-1185">Reference proteome</keyword>
<dbReference type="EMBL" id="CAJHNJ030000012">
    <property type="protein sequence ID" value="CAG9111001.1"/>
    <property type="molecule type" value="Genomic_DNA"/>
</dbReference>
<comment type="caution">
    <text evidence="9">The sequence shown here is derived from an EMBL/GenBank/DDBJ whole genome shotgun (WGS) entry which is preliminary data.</text>
</comment>
<evidence type="ECO:0000256" key="6">
    <source>
        <dbReference type="ARBA" id="ARBA00023136"/>
    </source>
</evidence>
<gene>
    <name evidence="9" type="ORF">PLXY2_LOCUS4438</name>
</gene>
<dbReference type="GO" id="GO:0005886">
    <property type="term" value="C:plasma membrane"/>
    <property type="evidence" value="ECO:0007669"/>
    <property type="project" value="UniProtKB-SubCell"/>
</dbReference>
<evidence type="ECO:0000256" key="2">
    <source>
        <dbReference type="ARBA" id="ARBA00005327"/>
    </source>
</evidence>
<feature type="transmembrane region" description="Helical" evidence="8">
    <location>
        <begin position="95"/>
        <end position="118"/>
    </location>
</feature>
<comment type="similarity">
    <text evidence="2">Belongs to the insect chemoreceptor superfamily. Gustatory receptor (GR) family. Gr5a subfamily.</text>
</comment>
<protein>
    <submittedName>
        <fullName evidence="9">(diamondback moth) hypothetical protein</fullName>
    </submittedName>
</protein>
<dbReference type="Proteomes" id="UP000653454">
    <property type="component" value="Unassembled WGS sequence"/>
</dbReference>
<dbReference type="PANTHER" id="PTHR21421:SF29">
    <property type="entry name" value="GUSTATORY RECEPTOR 5A FOR TREHALOSE-RELATED"/>
    <property type="match status" value="1"/>
</dbReference>
<accession>A0A8S4E6D0</accession>
<keyword evidence="4 8" id="KW-0812">Transmembrane</keyword>
<dbReference type="GO" id="GO:0033041">
    <property type="term" value="F:sweet taste receptor activity"/>
    <property type="evidence" value="ECO:0007669"/>
    <property type="project" value="TreeGrafter"/>
</dbReference>
<evidence type="ECO:0000256" key="5">
    <source>
        <dbReference type="ARBA" id="ARBA00022989"/>
    </source>
</evidence>
<evidence type="ECO:0000256" key="7">
    <source>
        <dbReference type="ARBA" id="ARBA00023170"/>
    </source>
</evidence>
<evidence type="ECO:0000256" key="3">
    <source>
        <dbReference type="ARBA" id="ARBA00022475"/>
    </source>
</evidence>
<keyword evidence="5 8" id="KW-1133">Transmembrane helix</keyword>
<comment type="subcellular location">
    <subcellularLocation>
        <location evidence="1">Cell membrane</location>
        <topology evidence="1">Multi-pass membrane protein</topology>
    </subcellularLocation>
</comment>
<proteinExistence type="inferred from homology"/>
<organism evidence="9 10">
    <name type="scientific">Plutella xylostella</name>
    <name type="common">Diamondback moth</name>
    <name type="synonym">Plutella maculipennis</name>
    <dbReference type="NCBI Taxonomy" id="51655"/>
    <lineage>
        <taxon>Eukaryota</taxon>
        <taxon>Metazoa</taxon>
        <taxon>Ecdysozoa</taxon>
        <taxon>Arthropoda</taxon>
        <taxon>Hexapoda</taxon>
        <taxon>Insecta</taxon>
        <taxon>Pterygota</taxon>
        <taxon>Neoptera</taxon>
        <taxon>Endopterygota</taxon>
        <taxon>Lepidoptera</taxon>
        <taxon>Glossata</taxon>
        <taxon>Ditrysia</taxon>
        <taxon>Yponomeutoidea</taxon>
        <taxon>Plutellidae</taxon>
        <taxon>Plutella</taxon>
    </lineage>
</organism>
<name>A0A8S4E6D0_PLUXY</name>
<keyword evidence="3" id="KW-1003">Cell membrane</keyword>
<evidence type="ECO:0000256" key="4">
    <source>
        <dbReference type="ARBA" id="ARBA00022692"/>
    </source>
</evidence>
<keyword evidence="6 8" id="KW-0472">Membrane</keyword>
<keyword evidence="7" id="KW-0675">Receptor</keyword>
<evidence type="ECO:0000313" key="10">
    <source>
        <dbReference type="Proteomes" id="UP000653454"/>
    </source>
</evidence>
<dbReference type="AlphaFoldDB" id="A0A8S4E6D0"/>
<evidence type="ECO:0000256" key="8">
    <source>
        <dbReference type="SAM" id="Phobius"/>
    </source>
</evidence>
<reference evidence="9" key="1">
    <citation type="submission" date="2020-11" db="EMBL/GenBank/DDBJ databases">
        <authorList>
            <person name="Whiteford S."/>
        </authorList>
    </citation>
    <scope>NUCLEOTIDE SEQUENCE</scope>
</reference>
<feature type="transmembrane region" description="Helical" evidence="8">
    <location>
        <begin position="61"/>
        <end position="83"/>
    </location>
</feature>
<dbReference type="PANTHER" id="PTHR21421">
    <property type="entry name" value="GUSTATORY RECEPTOR"/>
    <property type="match status" value="1"/>
</dbReference>